<organism evidence="1 2">
    <name type="scientific">Patella caerulea</name>
    <name type="common">Rayed Mediterranean limpet</name>
    <dbReference type="NCBI Taxonomy" id="87958"/>
    <lineage>
        <taxon>Eukaryota</taxon>
        <taxon>Metazoa</taxon>
        <taxon>Spiralia</taxon>
        <taxon>Lophotrochozoa</taxon>
        <taxon>Mollusca</taxon>
        <taxon>Gastropoda</taxon>
        <taxon>Patellogastropoda</taxon>
        <taxon>Patelloidea</taxon>
        <taxon>Patellidae</taxon>
        <taxon>Patella</taxon>
    </lineage>
</organism>
<dbReference type="InterPro" id="IPR018247">
    <property type="entry name" value="EF_Hand_1_Ca_BS"/>
</dbReference>
<evidence type="ECO:0000313" key="1">
    <source>
        <dbReference type="EMBL" id="KAK6171680.1"/>
    </source>
</evidence>
<dbReference type="PROSITE" id="PS00018">
    <property type="entry name" value="EF_HAND_1"/>
    <property type="match status" value="1"/>
</dbReference>
<dbReference type="Proteomes" id="UP001347796">
    <property type="component" value="Unassembled WGS sequence"/>
</dbReference>
<evidence type="ECO:0000313" key="2">
    <source>
        <dbReference type="Proteomes" id="UP001347796"/>
    </source>
</evidence>
<dbReference type="AlphaFoldDB" id="A0AAN8J8Y1"/>
<comment type="caution">
    <text evidence="1">The sequence shown here is derived from an EMBL/GenBank/DDBJ whole genome shotgun (WGS) entry which is preliminary data.</text>
</comment>
<reference evidence="1 2" key="1">
    <citation type="submission" date="2024-01" db="EMBL/GenBank/DDBJ databases">
        <title>The genome of the rayed Mediterranean limpet Patella caerulea (Linnaeus, 1758).</title>
        <authorList>
            <person name="Anh-Thu Weber A."/>
            <person name="Halstead-Nussloch G."/>
        </authorList>
    </citation>
    <scope>NUCLEOTIDE SEQUENCE [LARGE SCALE GENOMIC DNA]</scope>
    <source>
        <strain evidence="1">AATW-2023a</strain>
        <tissue evidence="1">Whole specimen</tissue>
    </source>
</reference>
<protein>
    <submittedName>
        <fullName evidence="1">Uncharacterized protein</fullName>
    </submittedName>
</protein>
<sequence>MCLSNEDTIRNLLLATQKDFNETVIHINIKRIQSKQFQEDKNNPKVRILQVDFAMNYSCEYQNEIQSALWSRASVTLFTQNRCKTYLICSDTKEKSKDTVAVFLNHLYENHLILENNDVLEEVIWTDGPSGEFKNRYMVKLLQLLSKKYNRPFTWKYFSTSRGKGIVDGVGGNAKSMVRTAVMSKGPNRVVVQSSKDFADAATSLLNKTTVIHISQEHIDNKIKQLVSWEETMAIPGIKKSHVVYCKVNGETSIYDNCLSTVPFIKLNHEKNDDDCDGRISIGDWCAVTYDGDNYPGEVTDRRGEDVEVSVMHRAGQYFKWPLTVDKIFYKPTSILKKITGPPVLVNVTSGSGILSEFPDFH</sequence>
<dbReference type="PANTHER" id="PTHR46601">
    <property type="entry name" value="ULP_PROTEASE DOMAIN-CONTAINING PROTEIN"/>
    <property type="match status" value="1"/>
</dbReference>
<name>A0AAN8J8Y1_PATCE</name>
<proteinExistence type="predicted"/>
<dbReference type="EMBL" id="JAZGQO010000013">
    <property type="protein sequence ID" value="KAK6171680.1"/>
    <property type="molecule type" value="Genomic_DNA"/>
</dbReference>
<dbReference type="PANTHER" id="PTHR46601:SF2">
    <property type="entry name" value="UBIQUITIN-LIKE PROTEASE FAMILY PROFILE DOMAIN-CONTAINING PROTEIN"/>
    <property type="match status" value="1"/>
</dbReference>
<keyword evidence="2" id="KW-1185">Reference proteome</keyword>
<accession>A0AAN8J8Y1</accession>
<gene>
    <name evidence="1" type="ORF">SNE40_018122</name>
</gene>